<keyword evidence="1" id="KW-1133">Transmembrane helix</keyword>
<gene>
    <name evidence="2" type="ORF">EHW67_07940</name>
</gene>
<keyword evidence="1" id="KW-0812">Transmembrane</keyword>
<comment type="caution">
    <text evidence="2">The sequence shown here is derived from an EMBL/GenBank/DDBJ whole genome shotgun (WGS) entry which is preliminary data.</text>
</comment>
<evidence type="ECO:0000313" key="3">
    <source>
        <dbReference type="Proteomes" id="UP000267585"/>
    </source>
</evidence>
<dbReference type="AlphaFoldDB" id="A0A3S0CL62"/>
<reference evidence="2 3" key="1">
    <citation type="submission" date="2018-11" db="EMBL/GenBank/DDBJ databases">
        <title>Arenibacter aquaticus sp.nov., a marine bacterium isolated from surface seawater in the South China Sea.</title>
        <authorList>
            <person name="Guo J."/>
            <person name="Sun J."/>
        </authorList>
    </citation>
    <scope>NUCLEOTIDE SEQUENCE [LARGE SCALE GENOMIC DNA]</scope>
    <source>
        <strain evidence="2 3">GUO666</strain>
    </source>
</reference>
<keyword evidence="1" id="KW-0472">Membrane</keyword>
<sequence length="128" mass="13643">MNAQTQFVSTILKYTFGLVPIVAGLDKFTNILVDWTTYPATWMINLIPFDAGTFMAMVGIIEIGAGILVLIRPWLGGMVVSAWLLLIAVSLILGGHYLDVAVRDVVMAIAAFSLAKLSSKPASSGLAS</sequence>
<proteinExistence type="predicted"/>
<organism evidence="2 3">
    <name type="scientific">Arenibacter aquaticus</name>
    <dbReference type="NCBI Taxonomy" id="2489054"/>
    <lineage>
        <taxon>Bacteria</taxon>
        <taxon>Pseudomonadati</taxon>
        <taxon>Bacteroidota</taxon>
        <taxon>Flavobacteriia</taxon>
        <taxon>Flavobacteriales</taxon>
        <taxon>Flavobacteriaceae</taxon>
        <taxon>Arenibacter</taxon>
    </lineage>
</organism>
<protein>
    <recommendedName>
        <fullName evidence="4">tRNA (5-methylaminomethyl-2-thiouridylate)-methyltransferase</fullName>
    </recommendedName>
</protein>
<dbReference type="OrthoDB" id="119681at2"/>
<feature type="transmembrane region" description="Helical" evidence="1">
    <location>
        <begin position="51"/>
        <end position="71"/>
    </location>
</feature>
<evidence type="ECO:0000313" key="2">
    <source>
        <dbReference type="EMBL" id="RTE53856.1"/>
    </source>
</evidence>
<dbReference type="EMBL" id="RQPJ01000003">
    <property type="protein sequence ID" value="RTE53856.1"/>
    <property type="molecule type" value="Genomic_DNA"/>
</dbReference>
<dbReference type="Proteomes" id="UP000267585">
    <property type="component" value="Unassembled WGS sequence"/>
</dbReference>
<name>A0A3S0CL62_9FLAO</name>
<keyword evidence="3" id="KW-1185">Reference proteome</keyword>
<accession>A0A3S0CL62</accession>
<feature type="transmembrane region" description="Helical" evidence="1">
    <location>
        <begin position="78"/>
        <end position="98"/>
    </location>
</feature>
<evidence type="ECO:0008006" key="4">
    <source>
        <dbReference type="Google" id="ProtNLM"/>
    </source>
</evidence>
<dbReference type="RefSeq" id="WP_126161844.1">
    <property type="nucleotide sequence ID" value="NZ_RQPJ01000003.1"/>
</dbReference>
<evidence type="ECO:0000256" key="1">
    <source>
        <dbReference type="SAM" id="Phobius"/>
    </source>
</evidence>